<organism evidence="1 2">
    <name type="scientific">Rhododendron molle</name>
    <name type="common">Chinese azalea</name>
    <name type="synonym">Azalea mollis</name>
    <dbReference type="NCBI Taxonomy" id="49168"/>
    <lineage>
        <taxon>Eukaryota</taxon>
        <taxon>Viridiplantae</taxon>
        <taxon>Streptophyta</taxon>
        <taxon>Embryophyta</taxon>
        <taxon>Tracheophyta</taxon>
        <taxon>Spermatophyta</taxon>
        <taxon>Magnoliopsida</taxon>
        <taxon>eudicotyledons</taxon>
        <taxon>Gunneridae</taxon>
        <taxon>Pentapetalae</taxon>
        <taxon>asterids</taxon>
        <taxon>Ericales</taxon>
        <taxon>Ericaceae</taxon>
        <taxon>Ericoideae</taxon>
        <taxon>Rhodoreae</taxon>
        <taxon>Rhododendron</taxon>
    </lineage>
</organism>
<reference evidence="1" key="1">
    <citation type="submission" date="2022-02" db="EMBL/GenBank/DDBJ databases">
        <title>Plant Genome Project.</title>
        <authorList>
            <person name="Zhang R.-G."/>
        </authorList>
    </citation>
    <scope>NUCLEOTIDE SEQUENCE</scope>
    <source>
        <strain evidence="1">AT1</strain>
    </source>
</reference>
<proteinExistence type="predicted"/>
<gene>
    <name evidence="1" type="ORF">RHMOL_Rhmol07G0160100</name>
</gene>
<dbReference type="EMBL" id="CM046394">
    <property type="protein sequence ID" value="KAI8546961.1"/>
    <property type="molecule type" value="Genomic_DNA"/>
</dbReference>
<evidence type="ECO:0000313" key="2">
    <source>
        <dbReference type="Proteomes" id="UP001062846"/>
    </source>
</evidence>
<keyword evidence="2" id="KW-1185">Reference proteome</keyword>
<dbReference type="Proteomes" id="UP001062846">
    <property type="component" value="Chromosome 7"/>
</dbReference>
<name>A0ACC0N1U4_RHOML</name>
<protein>
    <submittedName>
        <fullName evidence="1">Uncharacterized protein</fullName>
    </submittedName>
</protein>
<sequence>MASGWGGKISRRDLRFHIKHGFPGIRVRFCRKSGRDPESLRRTVLYGGESRGGSRARVHLGSVSNLEGGSVI</sequence>
<accession>A0ACC0N1U4</accession>
<evidence type="ECO:0000313" key="1">
    <source>
        <dbReference type="EMBL" id="KAI8546961.1"/>
    </source>
</evidence>
<comment type="caution">
    <text evidence="1">The sequence shown here is derived from an EMBL/GenBank/DDBJ whole genome shotgun (WGS) entry which is preliminary data.</text>
</comment>